<dbReference type="Pfam" id="PF01580">
    <property type="entry name" value="FtsK_SpoIIIE"/>
    <property type="match status" value="1"/>
</dbReference>
<keyword evidence="7" id="KW-1185">Reference proteome</keyword>
<sequence length="925" mass="99758">MAPGRKAKRERVTAAFDAFHAAAARVLGAAGDLREEAVRRQAVAMVDLWLRREGIEAAARDPGLARTVRSPLLAPVVAQAQAERRAALAGWGDDSPRELARIVADHATGAAGDPGTAWLGDVPLPPHSGRTRSEERAKDGLDGFPSLWRIGSGRLQGGPEFPVAIPFLDEAHLRVDSVPDTRAQAEALVERLLMRVLSSFRPGVVRVDVWDGSQYSLFPALHPLSRTDMLVAHDPNRLDDLLEELAARIRQVNQRVLVAEGHASLAAHSAAQEKRRSEPWTVVVVAGNRTALPEEQQRRLQRIARSGLTCGIQLILLDLPITVAAPVETVRFTAQGVRASITGSEVEVLPDPELDRTELTSACTGIAAAHEQWRAMVQSFDDLVVSPEDRRRASSAGGLMTHIGFNDGNTVELRLDDSSPHALIGGPSGSGKTNLLLGMIGSLAARYRPDQLHFYLLDFKEGVSFAQFAPGRRNSSWLPHAKLIGINVNTDREFGLALLQFLADEMRRRADVAKAHEVTKLQELRGIDGQEDRWPRIVAVIDEFQYLFAENDQLAKRATNLLEDVARRGRSQGIHLVFASQDVSGIEAFWGRPAIFEQFVLRIALPRARRVLANLNDAALSLPRWHAVINHESGIKHANEIVRIPEAGAGSAVVEVQKQAFAEFPAERPRVFDGARSPALADLLEDLVSDVPLAVLGQVIDMDGNPASVRLPDAPGRNVAILGGSADAVRVLVAAALSLAATATAPGARFLVAPLVGEPEAVPSALRRALGDRGDAVTTVPLTEFRAAVEELAGEVRARAAGGDRSPVFLLVQGADAADPLLERSGTEALRTVVRFGPEVGVHVVGWWRSPMRLKQLLTMSASPDDVGAWIGLDVQGAELAPFASMTAISWAPRPGRGLFFDRSQHARPEVVLVPGPDATGEEPS</sequence>
<dbReference type="PROSITE" id="PS50901">
    <property type="entry name" value="FTSK"/>
    <property type="match status" value="1"/>
</dbReference>
<keyword evidence="2 3" id="KW-0067">ATP-binding</keyword>
<evidence type="ECO:0000313" key="6">
    <source>
        <dbReference type="EMBL" id="GAA4549312.1"/>
    </source>
</evidence>
<dbReference type="Gene3D" id="3.40.50.300">
    <property type="entry name" value="P-loop containing nucleotide triphosphate hydrolases"/>
    <property type="match status" value="2"/>
</dbReference>
<gene>
    <name evidence="6" type="ORF">GCM10023175_37150</name>
</gene>
<evidence type="ECO:0000256" key="3">
    <source>
        <dbReference type="PROSITE-ProRule" id="PRU00289"/>
    </source>
</evidence>
<dbReference type="RefSeq" id="WP_345419793.1">
    <property type="nucleotide sequence ID" value="NZ_BAABGT010000049.1"/>
</dbReference>
<protein>
    <submittedName>
        <fullName evidence="6">FtsK/SpoIIIE domain-containing protein</fullName>
    </submittedName>
</protein>
<dbReference type="EMBL" id="BAABGT010000049">
    <property type="protein sequence ID" value="GAA4549312.1"/>
    <property type="molecule type" value="Genomic_DNA"/>
</dbReference>
<feature type="region of interest" description="Disordered" evidence="4">
    <location>
        <begin position="113"/>
        <end position="139"/>
    </location>
</feature>
<proteinExistence type="predicted"/>
<evidence type="ECO:0000256" key="1">
    <source>
        <dbReference type="ARBA" id="ARBA00022741"/>
    </source>
</evidence>
<dbReference type="InterPro" id="IPR027417">
    <property type="entry name" value="P-loop_NTPase"/>
</dbReference>
<evidence type="ECO:0000313" key="7">
    <source>
        <dbReference type="Proteomes" id="UP001501598"/>
    </source>
</evidence>
<feature type="binding site" evidence="3">
    <location>
        <begin position="426"/>
        <end position="433"/>
    </location>
    <ligand>
        <name>ATP</name>
        <dbReference type="ChEBI" id="CHEBI:30616"/>
    </ligand>
</feature>
<accession>A0ABP8RUT5</accession>
<comment type="caution">
    <text evidence="6">The sequence shown here is derived from an EMBL/GenBank/DDBJ whole genome shotgun (WGS) entry which is preliminary data.</text>
</comment>
<dbReference type="PANTHER" id="PTHR22683:SF41">
    <property type="entry name" value="DNA TRANSLOCASE FTSK"/>
    <property type="match status" value="1"/>
</dbReference>
<feature type="domain" description="FtsK" evidence="5">
    <location>
        <begin position="408"/>
        <end position="614"/>
    </location>
</feature>
<dbReference type="InterPro" id="IPR002543">
    <property type="entry name" value="FtsK_dom"/>
</dbReference>
<dbReference type="PANTHER" id="PTHR22683">
    <property type="entry name" value="SPORULATION PROTEIN RELATED"/>
    <property type="match status" value="1"/>
</dbReference>
<dbReference type="CDD" id="cd01127">
    <property type="entry name" value="TrwB_TraG_TraD_VirD4"/>
    <property type="match status" value="1"/>
</dbReference>
<organism evidence="6 7">
    <name type="scientific">Pseudonocardia xishanensis</name>
    <dbReference type="NCBI Taxonomy" id="630995"/>
    <lineage>
        <taxon>Bacteria</taxon>
        <taxon>Bacillati</taxon>
        <taxon>Actinomycetota</taxon>
        <taxon>Actinomycetes</taxon>
        <taxon>Pseudonocardiales</taxon>
        <taxon>Pseudonocardiaceae</taxon>
        <taxon>Pseudonocardia</taxon>
    </lineage>
</organism>
<evidence type="ECO:0000256" key="2">
    <source>
        <dbReference type="ARBA" id="ARBA00022840"/>
    </source>
</evidence>
<name>A0ABP8RUT5_9PSEU</name>
<keyword evidence="1 3" id="KW-0547">Nucleotide-binding</keyword>
<evidence type="ECO:0000256" key="4">
    <source>
        <dbReference type="SAM" id="MobiDB-lite"/>
    </source>
</evidence>
<dbReference type="Proteomes" id="UP001501598">
    <property type="component" value="Unassembled WGS sequence"/>
</dbReference>
<dbReference type="InterPro" id="IPR050206">
    <property type="entry name" value="FtsK/SpoIIIE/SftA"/>
</dbReference>
<evidence type="ECO:0000259" key="5">
    <source>
        <dbReference type="PROSITE" id="PS50901"/>
    </source>
</evidence>
<reference evidence="7" key="1">
    <citation type="journal article" date="2019" name="Int. J. Syst. Evol. Microbiol.">
        <title>The Global Catalogue of Microorganisms (GCM) 10K type strain sequencing project: providing services to taxonomists for standard genome sequencing and annotation.</title>
        <authorList>
            <consortium name="The Broad Institute Genomics Platform"/>
            <consortium name="The Broad Institute Genome Sequencing Center for Infectious Disease"/>
            <person name="Wu L."/>
            <person name="Ma J."/>
        </authorList>
    </citation>
    <scope>NUCLEOTIDE SEQUENCE [LARGE SCALE GENOMIC DNA]</scope>
    <source>
        <strain evidence="7">JCM 17906</strain>
    </source>
</reference>
<dbReference type="SUPFAM" id="SSF52540">
    <property type="entry name" value="P-loop containing nucleoside triphosphate hydrolases"/>
    <property type="match status" value="1"/>
</dbReference>